<accession>A0A158EDQ9</accession>
<organism evidence="2 3">
    <name type="scientific">Caballeronia calidae</name>
    <dbReference type="NCBI Taxonomy" id="1777139"/>
    <lineage>
        <taxon>Bacteria</taxon>
        <taxon>Pseudomonadati</taxon>
        <taxon>Pseudomonadota</taxon>
        <taxon>Betaproteobacteria</taxon>
        <taxon>Burkholderiales</taxon>
        <taxon>Burkholderiaceae</taxon>
        <taxon>Caballeronia</taxon>
    </lineage>
</organism>
<dbReference type="Pfam" id="PF06527">
    <property type="entry name" value="TniQ"/>
    <property type="match status" value="1"/>
</dbReference>
<evidence type="ECO:0000259" key="1">
    <source>
        <dbReference type="Pfam" id="PF06527"/>
    </source>
</evidence>
<dbReference type="AlphaFoldDB" id="A0A158EDQ9"/>
<name>A0A158EDQ9_9BURK</name>
<protein>
    <recommendedName>
        <fullName evidence="1">TniQ domain-containing protein</fullName>
    </recommendedName>
</protein>
<dbReference type="EMBL" id="FCOX02000072">
    <property type="protein sequence ID" value="SAL05005.1"/>
    <property type="molecule type" value="Genomic_DNA"/>
</dbReference>
<evidence type="ECO:0000313" key="3">
    <source>
        <dbReference type="Proteomes" id="UP000071859"/>
    </source>
</evidence>
<comment type="caution">
    <text evidence="2">The sequence shown here is derived from an EMBL/GenBank/DDBJ whole genome shotgun (WGS) entry which is preliminary data.</text>
</comment>
<dbReference type="OrthoDB" id="470139at2"/>
<proteinExistence type="predicted"/>
<dbReference type="InterPro" id="IPR009492">
    <property type="entry name" value="TniQ"/>
</dbReference>
<evidence type="ECO:0000313" key="2">
    <source>
        <dbReference type="EMBL" id="SAL05005.1"/>
    </source>
</evidence>
<dbReference type="Proteomes" id="UP000071859">
    <property type="component" value="Unassembled WGS sequence"/>
</dbReference>
<gene>
    <name evidence="2" type="ORF">AWB78_07241</name>
</gene>
<feature type="domain" description="TniQ" evidence="1">
    <location>
        <begin position="11"/>
        <end position="156"/>
    </location>
</feature>
<sequence length="513" mass="57920">MAIALFSLLSGETISSNIGRYRDFMSLKTTLPLRERLFGYPCKPEIRLPSGIDHLAAEARHYWQLASEAIINGHTEFHYATLTLSESQREAMRSDMLKLPAGRCSRRSACGWSGELVTRFRYCEDCLSEWKAKGIPAHWMVDHQLPGVYVCFSHSRMVKVTNSGLSANVTDPTVLELKGRADEDVLTRVSWSERSAIDDIAKRSAHYRMSNNNLPSAAAYRELLRDAKFVWANGRTDNHAFVACVLNHFGHEYCRVAGLDRQKMIVWLRNIVDPGRDENASHPLMFIAAESLLNRLCALPGSFVPSMKHPTIAQGTDLNEKSENAVSDGVGKPPNDEGLYRKDHDCRDCSRAEAGWELARSCGLSCRSSDVSPIRKIHSTVMAYALRYRSLVCIGSADDASGQAVSQQPYAVNARFLRWARNAGFWKGRNFSREEIQCMRDRWCSLVSSTQPNSRITSAHRMDPKLYRALQQYDHDWFVEFNFTNRTCRRRLSLIGPKSKIPPSGEEMGATAR</sequence>
<reference evidence="2" key="1">
    <citation type="submission" date="2016-01" db="EMBL/GenBank/DDBJ databases">
        <authorList>
            <person name="Peeters C."/>
        </authorList>
    </citation>
    <scope>NUCLEOTIDE SEQUENCE</scope>
    <source>
        <strain evidence="2">LMG 29321</strain>
    </source>
</reference>
<keyword evidence="3" id="KW-1185">Reference proteome</keyword>
<dbReference type="RefSeq" id="WP_157697723.1">
    <property type="nucleotide sequence ID" value="NZ_FCOX02000072.1"/>
</dbReference>